<name>A0AC60W0V8_9ARCH</name>
<comment type="caution">
    <text evidence="1">The sequence shown here is derived from an EMBL/GenBank/DDBJ whole genome shotgun (WGS) entry which is preliminary data.</text>
</comment>
<gene>
    <name evidence="1" type="ORF">H2B05_00155</name>
</gene>
<reference evidence="1 2" key="1">
    <citation type="journal article" date="2020" name="Appl. Environ. Microbiol.">
        <title>Genomic Characteristics of a Novel Species of Ammonia-Oxidizing Archaea from the Jiulong River Estuary.</title>
        <authorList>
            <person name="Zou D."/>
            <person name="Wan R."/>
            <person name="Han L."/>
            <person name="Xu M.N."/>
            <person name="Liu Y."/>
            <person name="Liu H."/>
            <person name="Kao S.J."/>
            <person name="Li M."/>
        </authorList>
    </citation>
    <scope>NUCLEOTIDE SEQUENCE [LARGE SCALE GENOMIC DNA]</scope>
    <source>
        <strain evidence="1">W2bin3</strain>
    </source>
</reference>
<organism evidence="1 2">
    <name type="scientific">Candidatus Nitrosomaritimum aestuariumsis</name>
    <dbReference type="NCBI Taxonomy" id="3342354"/>
    <lineage>
        <taxon>Archaea</taxon>
        <taxon>Nitrososphaerota</taxon>
        <taxon>Nitrososphaeria</taxon>
        <taxon>Nitrosopumilales</taxon>
        <taxon>Nitrosopumilaceae</taxon>
        <taxon>Candidatus Nitrosomaritimum</taxon>
    </lineage>
</organism>
<accession>A0AC60W0V8</accession>
<protein>
    <submittedName>
        <fullName evidence="1">Cytochrome bc complex cytochrome b subunit</fullName>
    </submittedName>
</protein>
<evidence type="ECO:0000313" key="2">
    <source>
        <dbReference type="Proteomes" id="UP000526786"/>
    </source>
</evidence>
<sequence>MAVSLSRRTGVTAFFYWLWDGLDRSIFTAIKFSFPARFVSPFGFLGMLTFIVFVILGISGALLMFYYQPILDRAWDSVQFINDEVPFGFHIRNIHYHGSNAMVLMAVLHMYYQYFSGRYKIRNEVLWVTGVILGVVTILEAFTGYDVIFSERAELAISIAASLTTSIPIAGPVIRDAALGSGFSDFVLRFYAQHVFLLPIVMLGLMAVHFPRFLVFDVPMVMAIAGAILITGGVFPIDLGFKFEPTVPPGVTVPEWYLTGIYAFMRTQYDKFVTGLLWPLIFIIALALIPFLDRYKKFSWRDRPMITAFGITGLAQIMVTTYWGFYISPDVSIPLVERLVIDPIFFYSVMILLVPMGFGFTYMMIKLANESERKAKLHKENAPQKVAAINLSEKWINWLLVALLAFQVLLNIAAYNAALTGMKNISLFFVGLILLVFAGFFHIYRYGMAQAKNPPPPPPAPEPEEMPKLQEPQKTGESSPIPDAEKSEGKKELAPEIQTPKAKTESGTGKDVSAGSKDDVSK</sequence>
<dbReference type="Proteomes" id="UP000526786">
    <property type="component" value="Unassembled WGS sequence"/>
</dbReference>
<evidence type="ECO:0000313" key="1">
    <source>
        <dbReference type="EMBL" id="MBA4453343.1"/>
    </source>
</evidence>
<dbReference type="EMBL" id="JACENC010000007">
    <property type="protein sequence ID" value="MBA4453343.1"/>
    <property type="molecule type" value="Genomic_DNA"/>
</dbReference>
<proteinExistence type="predicted"/>